<protein>
    <submittedName>
        <fullName evidence="2">Uncharacterized protein</fullName>
    </submittedName>
</protein>
<keyword evidence="3" id="KW-1185">Reference proteome</keyword>
<evidence type="ECO:0000313" key="3">
    <source>
        <dbReference type="Proteomes" id="UP000792220"/>
    </source>
</evidence>
<dbReference type="Proteomes" id="UP000792220">
    <property type="component" value="Genome"/>
</dbReference>
<organism evidence="2 3">
    <name type="scientific">Choristoneura biennis entomopoxvirus</name>
    <name type="common">CbEPV</name>
    <dbReference type="NCBI Taxonomy" id="10288"/>
    <lineage>
        <taxon>Viruses</taxon>
        <taxon>Varidnaviria</taxon>
        <taxon>Bamfordvirae</taxon>
        <taxon>Nucleocytoviricota</taxon>
        <taxon>Pokkesviricetes</taxon>
        <taxon>Chitovirales</taxon>
        <taxon>Poxviridae</taxon>
        <taxon>Entomopoxvirinae</taxon>
        <taxon>Betaentomopoxvirus</taxon>
        <taxon>Betaentomopoxvirus cbiennis</taxon>
    </lineage>
</organism>
<dbReference type="KEGG" id="vg:15613317"/>
<organismHost>
    <name type="scientific">Choristoneura fumiferana</name>
    <name type="common">Spruce budworm moth</name>
    <name type="synonym">Archips fumiferana</name>
    <dbReference type="NCBI Taxonomy" id="7141"/>
</organismHost>
<dbReference type="EMBL" id="HF679132">
    <property type="protein sequence ID" value="CCU55895.1"/>
    <property type="molecule type" value="Genomic_DNA"/>
</dbReference>
<dbReference type="KEGG" id="vg:15612998"/>
<evidence type="ECO:0000313" key="1">
    <source>
        <dbReference type="EMBL" id="CCU55576.1"/>
    </source>
</evidence>
<dbReference type="RefSeq" id="YP_008004078.1">
    <property type="nucleotide sequence ID" value="NC_021248.1"/>
</dbReference>
<accession>A0A916KPX9</accession>
<dbReference type="RefSeq" id="YP_008004397.1">
    <property type="nucleotide sequence ID" value="NC_021248.1"/>
</dbReference>
<reference evidence="2" key="1">
    <citation type="journal article" date="2013" name="J. Virol.">
        <title>New Insights into the Evolution of Entomopoxvirinae from the Complete Genome Sequences of Four Entomopoxviruses Infecting Adoxophyes honmai, Choristoneura biennis, Choristoneura rosaceana, and Mythimna separata.</title>
        <authorList>
            <person name="Theze J."/>
            <person name="Takatsuka J."/>
            <person name="Li Z."/>
            <person name="Gallais J."/>
            <person name="Doucet D."/>
            <person name="Arif B."/>
            <person name="Nakai M."/>
            <person name="Herniou E.A."/>
        </authorList>
    </citation>
    <scope>NUCLEOTIDE SEQUENCE</scope>
</reference>
<dbReference type="GeneID" id="15612998"/>
<gene>
    <name evidence="1" type="ORF">CHBEV_008</name>
    <name evidence="2" type="ORF">CHBEV_327</name>
</gene>
<dbReference type="GeneID" id="15613317"/>
<dbReference type="EMBL" id="HF679132">
    <property type="protein sequence ID" value="CCU55576.1"/>
    <property type="molecule type" value="Genomic_DNA"/>
</dbReference>
<proteinExistence type="predicted"/>
<name>A0A916KPX9_CBEPV</name>
<sequence>MYIKVCTQVCIPCIWFIFYVFYSNKIFKLCNYYYKTHKNKPNARYAYHAYLCMGPNFKIFYRSQKFNLRYACMHY</sequence>
<evidence type="ECO:0000313" key="2">
    <source>
        <dbReference type="EMBL" id="CCU55895.1"/>
    </source>
</evidence>